<dbReference type="Proteomes" id="UP001152888">
    <property type="component" value="Unassembled WGS sequence"/>
</dbReference>
<dbReference type="OrthoDB" id="329835at2759"/>
<protein>
    <submittedName>
        <fullName evidence="1">Uncharacterized protein</fullName>
    </submittedName>
</protein>
<dbReference type="AlphaFoldDB" id="A0A9P0M1W4"/>
<evidence type="ECO:0000313" key="1">
    <source>
        <dbReference type="EMBL" id="CAH2005633.1"/>
    </source>
</evidence>
<gene>
    <name evidence="1" type="ORF">ACAOBT_LOCUS28653</name>
</gene>
<reference evidence="1" key="1">
    <citation type="submission" date="2022-03" db="EMBL/GenBank/DDBJ databases">
        <authorList>
            <person name="Sayadi A."/>
        </authorList>
    </citation>
    <scope>NUCLEOTIDE SEQUENCE</scope>
</reference>
<name>A0A9P0M1W4_ACAOB</name>
<evidence type="ECO:0000313" key="2">
    <source>
        <dbReference type="Proteomes" id="UP001152888"/>
    </source>
</evidence>
<organism evidence="1 2">
    <name type="scientific">Acanthoscelides obtectus</name>
    <name type="common">Bean weevil</name>
    <name type="synonym">Bruchus obtectus</name>
    <dbReference type="NCBI Taxonomy" id="200917"/>
    <lineage>
        <taxon>Eukaryota</taxon>
        <taxon>Metazoa</taxon>
        <taxon>Ecdysozoa</taxon>
        <taxon>Arthropoda</taxon>
        <taxon>Hexapoda</taxon>
        <taxon>Insecta</taxon>
        <taxon>Pterygota</taxon>
        <taxon>Neoptera</taxon>
        <taxon>Endopterygota</taxon>
        <taxon>Coleoptera</taxon>
        <taxon>Polyphaga</taxon>
        <taxon>Cucujiformia</taxon>
        <taxon>Chrysomeloidea</taxon>
        <taxon>Chrysomelidae</taxon>
        <taxon>Bruchinae</taxon>
        <taxon>Bruchini</taxon>
        <taxon>Acanthoscelides</taxon>
    </lineage>
</organism>
<dbReference type="EMBL" id="CAKOFQ010007650">
    <property type="protein sequence ID" value="CAH2005633.1"/>
    <property type="molecule type" value="Genomic_DNA"/>
</dbReference>
<keyword evidence="2" id="KW-1185">Reference proteome</keyword>
<sequence>MQTEQHEIEIGGTLQQRISSCMDVLNIFLRQDEAPIVSSTVVAEKESGRRC</sequence>
<dbReference type="Gene3D" id="3.40.50.720">
    <property type="entry name" value="NAD(P)-binding Rossmann-like Domain"/>
    <property type="match status" value="1"/>
</dbReference>
<accession>A0A9P0M1W4</accession>
<comment type="caution">
    <text evidence="1">The sequence shown here is derived from an EMBL/GenBank/DDBJ whole genome shotgun (WGS) entry which is preliminary data.</text>
</comment>
<proteinExistence type="predicted"/>